<proteinExistence type="predicted"/>
<gene>
    <name evidence="1" type="ORF">MKAN_02610</name>
</gene>
<dbReference type="AlphaFoldDB" id="U5WN12"/>
<dbReference type="Pfam" id="PF19570">
    <property type="entry name" value="DUF6088"/>
    <property type="match status" value="1"/>
</dbReference>
<organism evidence="1 2">
    <name type="scientific">Mycobacterium kansasii ATCC 12478</name>
    <dbReference type="NCBI Taxonomy" id="557599"/>
    <lineage>
        <taxon>Bacteria</taxon>
        <taxon>Bacillati</taxon>
        <taxon>Actinomycetota</taxon>
        <taxon>Actinomycetes</taxon>
        <taxon>Mycobacteriales</taxon>
        <taxon>Mycobacteriaceae</taxon>
        <taxon>Mycobacterium</taxon>
    </lineage>
</organism>
<reference evidence="1 2" key="1">
    <citation type="submission" date="2013-10" db="EMBL/GenBank/DDBJ databases">
        <title>Genome sequence of Mycobacterium kansasii.</title>
        <authorList>
            <consortium name="McGill University Mycobacterium genome consortium"/>
            <person name="Veyrier F.J."/>
            <person name="Behr M.A."/>
        </authorList>
    </citation>
    <scope>NUCLEOTIDE SEQUENCE [LARGE SCALE GENOMIC DNA]</scope>
    <source>
        <strain evidence="1 2">ATCC 12478</strain>
    </source>
</reference>
<accession>U5WN12</accession>
<evidence type="ECO:0008006" key="3">
    <source>
        <dbReference type="Google" id="ProtNLM"/>
    </source>
</evidence>
<evidence type="ECO:0000313" key="1">
    <source>
        <dbReference type="EMBL" id="AGZ49306.1"/>
    </source>
</evidence>
<dbReference type="HOGENOM" id="CLU_116679_0_0_11"/>
<dbReference type="KEGG" id="mkn:MKAN_02610"/>
<dbReference type="eggNOG" id="COG5340">
    <property type="taxonomic scope" value="Bacteria"/>
</dbReference>
<protein>
    <recommendedName>
        <fullName evidence="3">AbiEi antitoxin C-terminal domain-containing protein</fullName>
    </recommendedName>
</protein>
<dbReference type="EMBL" id="CP006835">
    <property type="protein sequence ID" value="AGZ49306.1"/>
    <property type="molecule type" value="Genomic_DNA"/>
</dbReference>
<sequence length="203" mass="21361">MTAMTSTPAMAIRSAAPRSFVHVSDLPGSNEAARKAASRAVQSGDLVRVRRGLYFKVPGPTRYGPVKPRVEEVAREVFRAPNSGFGPAGYSAARILGLTTQVPAKFEASALRKADPPVPGVVLHVRSNPARAALNEQEIAVLEVLRSPEHFVDGGMTTLARKVNDLATAKAVRLRALGKAAAGETGPVKANHARLIAALRSAA</sequence>
<dbReference type="Proteomes" id="UP000017786">
    <property type="component" value="Chromosome"/>
</dbReference>
<dbReference type="InterPro" id="IPR045738">
    <property type="entry name" value="DUF6088"/>
</dbReference>
<name>U5WN12_MYCKA</name>
<evidence type="ECO:0000313" key="2">
    <source>
        <dbReference type="Proteomes" id="UP000017786"/>
    </source>
</evidence>